<proteinExistence type="predicted"/>
<protein>
    <submittedName>
        <fullName evidence="1">Uncharacterized protein</fullName>
    </submittedName>
</protein>
<name>A0AAV4WV52_9ARAC</name>
<organism evidence="1 2">
    <name type="scientific">Caerostris darwini</name>
    <dbReference type="NCBI Taxonomy" id="1538125"/>
    <lineage>
        <taxon>Eukaryota</taxon>
        <taxon>Metazoa</taxon>
        <taxon>Ecdysozoa</taxon>
        <taxon>Arthropoda</taxon>
        <taxon>Chelicerata</taxon>
        <taxon>Arachnida</taxon>
        <taxon>Araneae</taxon>
        <taxon>Araneomorphae</taxon>
        <taxon>Entelegynae</taxon>
        <taxon>Araneoidea</taxon>
        <taxon>Araneidae</taxon>
        <taxon>Caerostris</taxon>
    </lineage>
</organism>
<dbReference type="AlphaFoldDB" id="A0AAV4WV52"/>
<dbReference type="EMBL" id="BPLQ01015071">
    <property type="protein sequence ID" value="GIY85664.1"/>
    <property type="molecule type" value="Genomic_DNA"/>
</dbReference>
<evidence type="ECO:0000313" key="1">
    <source>
        <dbReference type="EMBL" id="GIY85664.1"/>
    </source>
</evidence>
<gene>
    <name evidence="1" type="ORF">CDAR_422051</name>
</gene>
<sequence>MPNESFGVCQETHVVFRFKVDSSRERPIHSEVSRVLEAIHSARCQKQGGAPSGKRFSISHDDKINNSRLKKEAEMILHC</sequence>
<evidence type="ECO:0000313" key="2">
    <source>
        <dbReference type="Proteomes" id="UP001054837"/>
    </source>
</evidence>
<keyword evidence="2" id="KW-1185">Reference proteome</keyword>
<dbReference type="Proteomes" id="UP001054837">
    <property type="component" value="Unassembled WGS sequence"/>
</dbReference>
<accession>A0AAV4WV52</accession>
<reference evidence="1 2" key="1">
    <citation type="submission" date="2021-06" db="EMBL/GenBank/DDBJ databases">
        <title>Caerostris darwini draft genome.</title>
        <authorList>
            <person name="Kono N."/>
            <person name="Arakawa K."/>
        </authorList>
    </citation>
    <scope>NUCLEOTIDE SEQUENCE [LARGE SCALE GENOMIC DNA]</scope>
</reference>
<comment type="caution">
    <text evidence="1">The sequence shown here is derived from an EMBL/GenBank/DDBJ whole genome shotgun (WGS) entry which is preliminary data.</text>
</comment>